<protein>
    <submittedName>
        <fullName evidence="1">Uncharacterized protein</fullName>
    </submittedName>
</protein>
<gene>
    <name evidence="1" type="ORF">H5410_062756</name>
</gene>
<dbReference type="Proteomes" id="UP000824120">
    <property type="component" value="Chromosome 12"/>
</dbReference>
<accession>A0A9J5WDN2</accession>
<dbReference type="OrthoDB" id="1303839at2759"/>
<name>A0A9J5WDN2_SOLCO</name>
<reference evidence="1 2" key="1">
    <citation type="submission" date="2020-09" db="EMBL/GenBank/DDBJ databases">
        <title>De no assembly of potato wild relative species, Solanum commersonii.</title>
        <authorList>
            <person name="Cho K."/>
        </authorList>
    </citation>
    <scope>NUCLEOTIDE SEQUENCE [LARGE SCALE GENOMIC DNA]</scope>
    <source>
        <strain evidence="1">LZ3.2</strain>
        <tissue evidence="1">Leaf</tissue>
    </source>
</reference>
<dbReference type="EMBL" id="JACXVP010000012">
    <property type="protein sequence ID" value="KAG5572990.1"/>
    <property type="molecule type" value="Genomic_DNA"/>
</dbReference>
<evidence type="ECO:0000313" key="1">
    <source>
        <dbReference type="EMBL" id="KAG5572990.1"/>
    </source>
</evidence>
<dbReference type="AlphaFoldDB" id="A0A9J5WDN2"/>
<evidence type="ECO:0000313" key="2">
    <source>
        <dbReference type="Proteomes" id="UP000824120"/>
    </source>
</evidence>
<dbReference type="PANTHER" id="PTHR46238:SF8">
    <property type="entry name" value="ENDONUCLEASE_EXONUCLEASE_PHOSPHATASE DOMAIN-CONTAINING PROTEIN"/>
    <property type="match status" value="1"/>
</dbReference>
<organism evidence="1 2">
    <name type="scientific">Solanum commersonii</name>
    <name type="common">Commerson's wild potato</name>
    <name type="synonym">Commerson's nightshade</name>
    <dbReference type="NCBI Taxonomy" id="4109"/>
    <lineage>
        <taxon>Eukaryota</taxon>
        <taxon>Viridiplantae</taxon>
        <taxon>Streptophyta</taxon>
        <taxon>Embryophyta</taxon>
        <taxon>Tracheophyta</taxon>
        <taxon>Spermatophyta</taxon>
        <taxon>Magnoliopsida</taxon>
        <taxon>eudicotyledons</taxon>
        <taxon>Gunneridae</taxon>
        <taxon>Pentapetalae</taxon>
        <taxon>asterids</taxon>
        <taxon>lamiids</taxon>
        <taxon>Solanales</taxon>
        <taxon>Solanaceae</taxon>
        <taxon>Solanoideae</taxon>
        <taxon>Solaneae</taxon>
        <taxon>Solanum</taxon>
    </lineage>
</organism>
<dbReference type="PANTHER" id="PTHR46238">
    <property type="entry name" value="REVERSE TRANSCRIPTASE DOMAIN-CONTAINING PROTEIN"/>
    <property type="match status" value="1"/>
</dbReference>
<sequence length="79" mass="9552">MKVAEMRILKWVWHTRKDMIRNEAIHRKVGVASREDKMREAKLSWFRHVKTRCTDTPVRRPERLAIVSVRRGRVRSKKS</sequence>
<proteinExistence type="predicted"/>
<keyword evidence="2" id="KW-1185">Reference proteome</keyword>
<comment type="caution">
    <text evidence="1">The sequence shown here is derived from an EMBL/GenBank/DDBJ whole genome shotgun (WGS) entry which is preliminary data.</text>
</comment>